<comment type="caution">
    <text evidence="2">The sequence shown here is derived from an EMBL/GenBank/DDBJ whole genome shotgun (WGS) entry which is preliminary data.</text>
</comment>
<dbReference type="AlphaFoldDB" id="A0AAN6UYT5"/>
<evidence type="ECO:0008006" key="4">
    <source>
        <dbReference type="Google" id="ProtNLM"/>
    </source>
</evidence>
<evidence type="ECO:0000256" key="1">
    <source>
        <dbReference type="SAM" id="SignalP"/>
    </source>
</evidence>
<sequence>MQTSILLTATFVVSVSALAQPAPAPTPAPILARDDADCLHELQQITAGMPPAPTGALASWFNDNDQMSSVLEVINDGAQITNVADVCKVAMSTPTPPASLSSSWSAYMNSLERWQSTAAGDLSSAAAECTGDGAAGIAGAGLELIVATDVPQCTAALDKYNDAVDSAGSATQRFVSAAAGVATLAAVFALF</sequence>
<dbReference type="Proteomes" id="UP001302676">
    <property type="component" value="Unassembled WGS sequence"/>
</dbReference>
<accession>A0AAN6UYT5</accession>
<dbReference type="GeneID" id="87814487"/>
<dbReference type="RefSeq" id="XP_062635109.1">
    <property type="nucleotide sequence ID" value="XM_062777874.1"/>
</dbReference>
<proteinExistence type="predicted"/>
<reference evidence="2" key="2">
    <citation type="submission" date="2023-05" db="EMBL/GenBank/DDBJ databases">
        <authorList>
            <consortium name="Lawrence Berkeley National Laboratory"/>
            <person name="Steindorff A."/>
            <person name="Hensen N."/>
            <person name="Bonometti L."/>
            <person name="Westerberg I."/>
            <person name="Brannstrom I.O."/>
            <person name="Guillou S."/>
            <person name="Cros-Aarteil S."/>
            <person name="Calhoun S."/>
            <person name="Haridas S."/>
            <person name="Kuo A."/>
            <person name="Mondo S."/>
            <person name="Pangilinan J."/>
            <person name="Riley R."/>
            <person name="Labutti K."/>
            <person name="Andreopoulos B."/>
            <person name="Lipzen A."/>
            <person name="Chen C."/>
            <person name="Yanf M."/>
            <person name="Daum C."/>
            <person name="Ng V."/>
            <person name="Clum A."/>
            <person name="Ohm R."/>
            <person name="Martin F."/>
            <person name="Silar P."/>
            <person name="Natvig D."/>
            <person name="Lalanne C."/>
            <person name="Gautier V."/>
            <person name="Ament-Velasquez S.L."/>
            <person name="Kruys A."/>
            <person name="Hutchinson M.I."/>
            <person name="Powell A.J."/>
            <person name="Barry K."/>
            <person name="Miller A.N."/>
            <person name="Grigoriev I.V."/>
            <person name="Debuchy R."/>
            <person name="Gladieux P."/>
            <person name="Thoren M.H."/>
            <person name="Johannesson H."/>
        </authorList>
    </citation>
    <scope>NUCLEOTIDE SEQUENCE</scope>
    <source>
        <strain evidence="2">CBS 141.50</strain>
    </source>
</reference>
<feature type="signal peptide" evidence="1">
    <location>
        <begin position="1"/>
        <end position="19"/>
    </location>
</feature>
<evidence type="ECO:0000313" key="2">
    <source>
        <dbReference type="EMBL" id="KAK4141738.1"/>
    </source>
</evidence>
<keyword evidence="1" id="KW-0732">Signal</keyword>
<organism evidence="2 3">
    <name type="scientific">Dichotomopilus funicola</name>
    <dbReference type="NCBI Taxonomy" id="1934379"/>
    <lineage>
        <taxon>Eukaryota</taxon>
        <taxon>Fungi</taxon>
        <taxon>Dikarya</taxon>
        <taxon>Ascomycota</taxon>
        <taxon>Pezizomycotina</taxon>
        <taxon>Sordariomycetes</taxon>
        <taxon>Sordariomycetidae</taxon>
        <taxon>Sordariales</taxon>
        <taxon>Chaetomiaceae</taxon>
        <taxon>Dichotomopilus</taxon>
    </lineage>
</organism>
<dbReference type="EMBL" id="MU853607">
    <property type="protein sequence ID" value="KAK4141738.1"/>
    <property type="molecule type" value="Genomic_DNA"/>
</dbReference>
<protein>
    <recommendedName>
        <fullName evidence="4">Infection structure specific protein</fullName>
    </recommendedName>
</protein>
<keyword evidence="3" id="KW-1185">Reference proteome</keyword>
<evidence type="ECO:0000313" key="3">
    <source>
        <dbReference type="Proteomes" id="UP001302676"/>
    </source>
</evidence>
<gene>
    <name evidence="2" type="ORF">C8A04DRAFT_13849</name>
</gene>
<name>A0AAN6UYT5_9PEZI</name>
<feature type="chain" id="PRO_5042831144" description="Infection structure specific protein" evidence="1">
    <location>
        <begin position="20"/>
        <end position="191"/>
    </location>
</feature>
<reference evidence="2" key="1">
    <citation type="journal article" date="2023" name="Mol. Phylogenet. Evol.">
        <title>Genome-scale phylogeny and comparative genomics of the fungal order Sordariales.</title>
        <authorList>
            <person name="Hensen N."/>
            <person name="Bonometti L."/>
            <person name="Westerberg I."/>
            <person name="Brannstrom I.O."/>
            <person name="Guillou S."/>
            <person name="Cros-Aarteil S."/>
            <person name="Calhoun S."/>
            <person name="Haridas S."/>
            <person name="Kuo A."/>
            <person name="Mondo S."/>
            <person name="Pangilinan J."/>
            <person name="Riley R."/>
            <person name="LaButti K."/>
            <person name="Andreopoulos B."/>
            <person name="Lipzen A."/>
            <person name="Chen C."/>
            <person name="Yan M."/>
            <person name="Daum C."/>
            <person name="Ng V."/>
            <person name="Clum A."/>
            <person name="Steindorff A."/>
            <person name="Ohm R.A."/>
            <person name="Martin F."/>
            <person name="Silar P."/>
            <person name="Natvig D.O."/>
            <person name="Lalanne C."/>
            <person name="Gautier V."/>
            <person name="Ament-Velasquez S.L."/>
            <person name="Kruys A."/>
            <person name="Hutchinson M.I."/>
            <person name="Powell A.J."/>
            <person name="Barry K."/>
            <person name="Miller A.N."/>
            <person name="Grigoriev I.V."/>
            <person name="Debuchy R."/>
            <person name="Gladieux P."/>
            <person name="Hiltunen Thoren M."/>
            <person name="Johannesson H."/>
        </authorList>
    </citation>
    <scope>NUCLEOTIDE SEQUENCE</scope>
    <source>
        <strain evidence="2">CBS 141.50</strain>
    </source>
</reference>